<reference evidence="3 4" key="1">
    <citation type="submission" date="2015-10" db="EMBL/GenBank/DDBJ databases">
        <title>Complete genome sequence of hyperthermophilic archaeon Pyrodictium delaneyi Su06.</title>
        <authorList>
            <person name="Jung J.-H."/>
            <person name="Lin J."/>
            <person name="Holden J.F."/>
            <person name="Park C.-S."/>
        </authorList>
    </citation>
    <scope>NUCLEOTIDE SEQUENCE [LARGE SCALE GENOMIC DNA]</scope>
    <source>
        <strain evidence="3 4">Su06</strain>
    </source>
</reference>
<organism evidence="3 4">
    <name type="scientific">Pyrodictium delaneyi</name>
    <dbReference type="NCBI Taxonomy" id="1273541"/>
    <lineage>
        <taxon>Archaea</taxon>
        <taxon>Thermoproteota</taxon>
        <taxon>Thermoprotei</taxon>
        <taxon>Desulfurococcales</taxon>
        <taxon>Pyrodictiaceae</taxon>
        <taxon>Pyrodictium</taxon>
    </lineage>
</organism>
<dbReference type="AlphaFoldDB" id="A0A0P0N224"/>
<evidence type="ECO:0000313" key="3">
    <source>
        <dbReference type="EMBL" id="ALL00468.1"/>
    </source>
</evidence>
<dbReference type="InterPro" id="IPR004256">
    <property type="entry name" value="DUF234"/>
</dbReference>
<dbReference type="PANTHER" id="PTHR34704">
    <property type="entry name" value="ATPASE"/>
    <property type="match status" value="1"/>
</dbReference>
<sequence length="337" mass="38662">MAARSPTLRGPAPRREAGNSDRRVPAPSRHGAAQRATELLGHRGARVQPHGGPRRERRRRRREASTQLQLPHTRARNPRTPHNRVQVPRSTSLHGGWSPEDRVRGYSVFGGTPYYLSLLDPSRSLQENIAKLVLEPGAPLHEEPLSILYAETREPDKYIAVLEAIARGNTRPTEIANYVGVPRDSIGKYLRVLEEALGIVERVYPLGMEGRPRYARYTIADSFFAWWFSEVYPPRHLLELDPEETAKRINQRLDIHASRAWEQIALEHMLLLRRKGRLSFTKIGKLWWHGTEIDIVAIDGENNTAVFAECKWGRADRRTLRQLVAKAEQFPWRRGER</sequence>
<protein>
    <recommendedName>
        <fullName evidence="2">DUF234 domain-containing protein</fullName>
    </recommendedName>
</protein>
<feature type="compositionally biased region" description="Basic and acidic residues" evidence="1">
    <location>
        <begin position="13"/>
        <end position="24"/>
    </location>
</feature>
<evidence type="ECO:0000256" key="1">
    <source>
        <dbReference type="SAM" id="MobiDB-lite"/>
    </source>
</evidence>
<dbReference type="SUPFAM" id="SSF46785">
    <property type="entry name" value="Winged helix' DNA-binding domain"/>
    <property type="match status" value="1"/>
</dbReference>
<dbReference type="PANTHER" id="PTHR34704:SF1">
    <property type="entry name" value="ATPASE"/>
    <property type="match status" value="1"/>
</dbReference>
<dbReference type="Pfam" id="PF03008">
    <property type="entry name" value="DUF234"/>
    <property type="match status" value="1"/>
</dbReference>
<gene>
    <name evidence="3" type="ORF">Pyrde_0418</name>
</gene>
<feature type="compositionally biased region" description="Basic residues" evidence="1">
    <location>
        <begin position="73"/>
        <end position="82"/>
    </location>
</feature>
<proteinExistence type="predicted"/>
<dbReference type="InterPro" id="IPR036390">
    <property type="entry name" value="WH_DNA-bd_sf"/>
</dbReference>
<dbReference type="EMBL" id="CP013011">
    <property type="protein sequence ID" value="ALL00468.1"/>
    <property type="molecule type" value="Genomic_DNA"/>
</dbReference>
<dbReference type="CDD" id="cd00090">
    <property type="entry name" value="HTH_ARSR"/>
    <property type="match status" value="1"/>
</dbReference>
<name>A0A0P0N224_9CREN</name>
<evidence type="ECO:0000259" key="2">
    <source>
        <dbReference type="Pfam" id="PF03008"/>
    </source>
</evidence>
<feature type="region of interest" description="Disordered" evidence="1">
    <location>
        <begin position="1"/>
        <end position="98"/>
    </location>
</feature>
<dbReference type="InterPro" id="IPR011991">
    <property type="entry name" value="ArsR-like_HTH"/>
</dbReference>
<dbReference type="Proteomes" id="UP000058613">
    <property type="component" value="Chromosome"/>
</dbReference>
<evidence type="ECO:0000313" key="4">
    <source>
        <dbReference type="Proteomes" id="UP000058613"/>
    </source>
</evidence>
<dbReference type="KEGG" id="pdl:Pyrde_0418"/>
<feature type="domain" description="DUF234" evidence="2">
    <location>
        <begin position="227"/>
        <end position="320"/>
    </location>
</feature>
<accession>A0A0P0N224</accession>